<dbReference type="InterPro" id="IPR023606">
    <property type="entry name" value="CoA-Trfase_III_dom_1_sf"/>
</dbReference>
<dbReference type="GO" id="GO:0008410">
    <property type="term" value="F:CoA-transferase activity"/>
    <property type="evidence" value="ECO:0007669"/>
    <property type="project" value="TreeGrafter"/>
</dbReference>
<dbReference type="SUPFAM" id="SSF89796">
    <property type="entry name" value="CoA-transferase family III (CaiB/BaiF)"/>
    <property type="match status" value="1"/>
</dbReference>
<dbReference type="Gene3D" id="3.40.50.10540">
    <property type="entry name" value="Crotonobetainyl-coa:carnitine coa-transferase, domain 1"/>
    <property type="match status" value="1"/>
</dbReference>
<evidence type="ECO:0008006" key="3">
    <source>
        <dbReference type="Google" id="ProtNLM"/>
    </source>
</evidence>
<name>A0A382DL27_9ZZZZ</name>
<dbReference type="Pfam" id="PF02515">
    <property type="entry name" value="CoA_transf_3"/>
    <property type="match status" value="1"/>
</dbReference>
<dbReference type="InterPro" id="IPR050483">
    <property type="entry name" value="CoA-transferase_III_domain"/>
</dbReference>
<proteinExistence type="predicted"/>
<dbReference type="Gene3D" id="3.30.1540.10">
    <property type="entry name" value="formyl-coa transferase, domain 3"/>
    <property type="match status" value="1"/>
</dbReference>
<reference evidence="2" key="1">
    <citation type="submission" date="2018-05" db="EMBL/GenBank/DDBJ databases">
        <authorList>
            <person name="Lanie J.A."/>
            <person name="Ng W.-L."/>
            <person name="Kazmierczak K.M."/>
            <person name="Andrzejewski T.M."/>
            <person name="Davidsen T.M."/>
            <person name="Wayne K.J."/>
            <person name="Tettelin H."/>
            <person name="Glass J.I."/>
            <person name="Rusch D."/>
            <person name="Podicherti R."/>
            <person name="Tsui H.-C.T."/>
            <person name="Winkler M.E."/>
        </authorList>
    </citation>
    <scope>NUCLEOTIDE SEQUENCE</scope>
</reference>
<sequence length="304" mass="33870">MTNGILDGVRVIEWGDLVSGPWASRLLADMGADVVKIEEPRSGDYARRLGPFPRDEEHIEKSGLYLYLNCNKRGISLDLTRPEGKQIFEELVTGADILIENHMPSRVEDAGLTYQYLKQLNPQLIMVSISPFGQTGPYRDFLGSELVLFQMGGVGYETPIGDVTDPERESPLKGPGYQGYFVAGWLAAASTFLALYHRGNTGEGQHVDISEQEAIASTQRPNVTRFSFAGEVTNREGTGIPRFKPCKDGYFAGFGAQGNDPTWKRLCDIMDNPEWTTREICETQASRRENIAELDAMVMAWMMD</sequence>
<dbReference type="EMBL" id="UINC01039964">
    <property type="protein sequence ID" value="SVB39196.1"/>
    <property type="molecule type" value="Genomic_DNA"/>
</dbReference>
<evidence type="ECO:0000313" key="2">
    <source>
        <dbReference type="EMBL" id="SVB39196.1"/>
    </source>
</evidence>
<dbReference type="PANTHER" id="PTHR48207:SF3">
    <property type="entry name" value="SUCCINATE--HYDROXYMETHYLGLUTARATE COA-TRANSFERASE"/>
    <property type="match status" value="1"/>
</dbReference>
<keyword evidence="1" id="KW-0808">Transferase</keyword>
<dbReference type="InterPro" id="IPR044855">
    <property type="entry name" value="CoA-Trfase_III_dom3_sf"/>
</dbReference>
<feature type="non-terminal residue" evidence="2">
    <location>
        <position position="304"/>
    </location>
</feature>
<dbReference type="InterPro" id="IPR003673">
    <property type="entry name" value="CoA-Trfase_fam_III"/>
</dbReference>
<organism evidence="2">
    <name type="scientific">marine metagenome</name>
    <dbReference type="NCBI Taxonomy" id="408172"/>
    <lineage>
        <taxon>unclassified sequences</taxon>
        <taxon>metagenomes</taxon>
        <taxon>ecological metagenomes</taxon>
    </lineage>
</organism>
<gene>
    <name evidence="2" type="ORF">METZ01_LOCUS192050</name>
</gene>
<dbReference type="PANTHER" id="PTHR48207">
    <property type="entry name" value="SUCCINATE--HYDROXYMETHYLGLUTARATE COA-TRANSFERASE"/>
    <property type="match status" value="1"/>
</dbReference>
<accession>A0A382DL27</accession>
<dbReference type="AlphaFoldDB" id="A0A382DL27"/>
<evidence type="ECO:0000256" key="1">
    <source>
        <dbReference type="ARBA" id="ARBA00022679"/>
    </source>
</evidence>
<protein>
    <recommendedName>
        <fullName evidence="3">CoA transferase</fullName>
    </recommendedName>
</protein>